<comment type="caution">
    <text evidence="5">The sequence shown here is derived from an EMBL/GenBank/DDBJ whole genome shotgun (WGS) entry which is preliminary data.</text>
</comment>
<dbReference type="AlphaFoldDB" id="A0A7K0D3B7"/>
<accession>A0A7K0D3B7</accession>
<dbReference type="GO" id="GO:0016020">
    <property type="term" value="C:membrane"/>
    <property type="evidence" value="ECO:0007669"/>
    <property type="project" value="UniProtKB-SubCell"/>
</dbReference>
<evidence type="ECO:0000313" key="6">
    <source>
        <dbReference type="Proteomes" id="UP000438448"/>
    </source>
</evidence>
<proteinExistence type="predicted"/>
<feature type="region of interest" description="Disordered" evidence="3">
    <location>
        <begin position="1"/>
        <end position="129"/>
    </location>
</feature>
<dbReference type="PANTHER" id="PTHR37042">
    <property type="entry name" value="OUTER MEMBRANE PROTEIN RV1973"/>
    <property type="match status" value="1"/>
</dbReference>
<sequence length="296" mass="30545">MSETTPPTPPTSGATGRVRRRASRPAGSAGPQDSVPMDVVPEPETTAAGKRAVADVGAKSATSGESSAKSVAAEDNATAKLRRTGVDQGSDAGAGPNDAAADPTVKLGKAAAADPVDAPEGEDELGAEGDGFWSSMRPLEWVVVAVAVLALLGLAGGGGVYFYHQSHADALASERGEYLQTAKQAILNLTNIKDDTASQDIDRVLSVASGDLKAEYSQRKDAYAQVVKEAKVKASGEVIEAAIESQQDDSAQVLVAAKQTLTNAGDSQPQDRYYRFRVTVNRGDGGVTASKVEFVA</sequence>
<keyword evidence="2 4" id="KW-0472">Membrane</keyword>
<keyword evidence="6" id="KW-1185">Reference proteome</keyword>
<evidence type="ECO:0008006" key="7">
    <source>
        <dbReference type="Google" id="ProtNLM"/>
    </source>
</evidence>
<evidence type="ECO:0000256" key="4">
    <source>
        <dbReference type="SAM" id="Phobius"/>
    </source>
</evidence>
<feature type="transmembrane region" description="Helical" evidence="4">
    <location>
        <begin position="141"/>
        <end position="163"/>
    </location>
</feature>
<feature type="compositionally biased region" description="Acidic residues" evidence="3">
    <location>
        <begin position="117"/>
        <end position="127"/>
    </location>
</feature>
<dbReference type="EMBL" id="WEGK01000004">
    <property type="protein sequence ID" value="MQY19434.1"/>
    <property type="molecule type" value="Genomic_DNA"/>
</dbReference>
<reference evidence="5 6" key="1">
    <citation type="submission" date="2019-10" db="EMBL/GenBank/DDBJ databases">
        <title>Nocardia macrotermitis sp. nov. and Nocardia aurantia sp. nov., isolated from the gut of fungus growing-termite Macrotermes natalensis.</title>
        <authorList>
            <person name="Benndorf R."/>
            <person name="Schwitalla J."/>
            <person name="Martin K."/>
            <person name="De Beer W."/>
            <person name="Kaster A.-K."/>
            <person name="Vollmers J."/>
            <person name="Poulsen M."/>
            <person name="Beemelmanns C."/>
        </authorList>
    </citation>
    <scope>NUCLEOTIDE SEQUENCE [LARGE SCALE GENOMIC DNA]</scope>
    <source>
        <strain evidence="5 6">RB20</strain>
    </source>
</reference>
<comment type="subcellular location">
    <subcellularLocation>
        <location evidence="1">Membrane</location>
    </subcellularLocation>
</comment>
<feature type="compositionally biased region" description="Pro residues" evidence="3">
    <location>
        <begin position="1"/>
        <end position="10"/>
    </location>
</feature>
<feature type="compositionally biased region" description="Polar residues" evidence="3">
    <location>
        <begin position="60"/>
        <end position="69"/>
    </location>
</feature>
<name>A0A7K0D3B7_9NOCA</name>
<keyword evidence="4" id="KW-0812">Transmembrane</keyword>
<evidence type="ECO:0000256" key="3">
    <source>
        <dbReference type="SAM" id="MobiDB-lite"/>
    </source>
</evidence>
<gene>
    <name evidence="5" type="ORF">NRB20_25240</name>
</gene>
<evidence type="ECO:0000256" key="1">
    <source>
        <dbReference type="ARBA" id="ARBA00004370"/>
    </source>
</evidence>
<feature type="compositionally biased region" description="Low complexity" evidence="3">
    <location>
        <begin position="91"/>
        <end position="103"/>
    </location>
</feature>
<protein>
    <recommendedName>
        <fullName evidence="7">Mce-associated membrane protein</fullName>
    </recommendedName>
</protein>
<dbReference type="Proteomes" id="UP000438448">
    <property type="component" value="Unassembled WGS sequence"/>
</dbReference>
<keyword evidence="4" id="KW-1133">Transmembrane helix</keyword>
<organism evidence="5 6">
    <name type="scientific">Nocardia macrotermitis</name>
    <dbReference type="NCBI Taxonomy" id="2585198"/>
    <lineage>
        <taxon>Bacteria</taxon>
        <taxon>Bacillati</taxon>
        <taxon>Actinomycetota</taxon>
        <taxon>Actinomycetes</taxon>
        <taxon>Mycobacteriales</taxon>
        <taxon>Nocardiaceae</taxon>
        <taxon>Nocardia</taxon>
    </lineage>
</organism>
<evidence type="ECO:0000313" key="5">
    <source>
        <dbReference type="EMBL" id="MQY19434.1"/>
    </source>
</evidence>
<evidence type="ECO:0000256" key="2">
    <source>
        <dbReference type="ARBA" id="ARBA00023136"/>
    </source>
</evidence>
<dbReference type="PANTHER" id="PTHR37042:SF4">
    <property type="entry name" value="OUTER MEMBRANE PROTEIN RV1973"/>
    <property type="match status" value="1"/>
</dbReference>